<dbReference type="GO" id="GO:0005524">
    <property type="term" value="F:ATP binding"/>
    <property type="evidence" value="ECO:0007669"/>
    <property type="project" value="InterPro"/>
</dbReference>
<evidence type="ECO:0000313" key="4">
    <source>
        <dbReference type="Proteomes" id="UP000251197"/>
    </source>
</evidence>
<dbReference type="GO" id="GO:0003678">
    <property type="term" value="F:DNA helicase activity"/>
    <property type="evidence" value="ECO:0007669"/>
    <property type="project" value="InterPro"/>
</dbReference>
<name>A0A2X3JAR8_9ENTR</name>
<feature type="region of interest" description="Disordered" evidence="1">
    <location>
        <begin position="202"/>
        <end position="254"/>
    </location>
</feature>
<feature type="domain" description="DNA helicase TraI type C-terminal" evidence="2">
    <location>
        <begin position="2"/>
        <end position="107"/>
    </location>
</feature>
<dbReference type="GO" id="GO:0003677">
    <property type="term" value="F:DNA binding"/>
    <property type="evidence" value="ECO:0007669"/>
    <property type="project" value="InterPro"/>
</dbReference>
<evidence type="ECO:0000259" key="2">
    <source>
        <dbReference type="Pfam" id="PF07057"/>
    </source>
</evidence>
<feature type="compositionally biased region" description="Basic and acidic residues" evidence="1">
    <location>
        <begin position="215"/>
        <end position="230"/>
    </location>
</feature>
<evidence type="ECO:0000313" key="3">
    <source>
        <dbReference type="EMBL" id="SQC92144.1"/>
    </source>
</evidence>
<organism evidence="3 4">
    <name type="scientific">Cedecea neteri</name>
    <dbReference type="NCBI Taxonomy" id="158822"/>
    <lineage>
        <taxon>Bacteria</taxon>
        <taxon>Pseudomonadati</taxon>
        <taxon>Pseudomonadota</taxon>
        <taxon>Gammaproteobacteria</taxon>
        <taxon>Enterobacterales</taxon>
        <taxon>Enterobacteriaceae</taxon>
        <taxon>Cedecea</taxon>
    </lineage>
</organism>
<dbReference type="AlphaFoldDB" id="A0A2X3JAR8"/>
<dbReference type="EMBL" id="UAVU01000009">
    <property type="protein sequence ID" value="SQC92144.1"/>
    <property type="molecule type" value="Genomic_DNA"/>
</dbReference>
<feature type="compositionally biased region" description="Basic and acidic residues" evidence="1">
    <location>
        <begin position="241"/>
        <end position="254"/>
    </location>
</feature>
<accession>A0A2X3JAR8</accession>
<dbReference type="Pfam" id="PF07057">
    <property type="entry name" value="TraI_C"/>
    <property type="match status" value="1"/>
</dbReference>
<sequence>MFVPATRRQPEPGVGFALWDTNGNRAGMVIFSLTQDEHGGQAFSGAHRVTGREDARFAGIQQSRNGEVRVADSLPAGLELARDYPASGVIVRLEGDDLPHNLSRLTGADNLIDEAAVSAQAVRASTPETAVIPVLQDLEAVAKREAEKLAALLIENMPQTEKTDPATLDRVFTLLKDEMGGQDTEVAALAAILSREQRTAQQRLDRDIASVSRLSQDKQAERQLEERGTETDPPSAARMNQAERDIVKEKSLED</sequence>
<reference evidence="3 4" key="1">
    <citation type="submission" date="2018-06" db="EMBL/GenBank/DDBJ databases">
        <authorList>
            <consortium name="Pathogen Informatics"/>
            <person name="Doyle S."/>
        </authorList>
    </citation>
    <scope>NUCLEOTIDE SEQUENCE [LARGE SCALE GENOMIC DNA]</scope>
    <source>
        <strain evidence="3 4">NCTC12120</strain>
    </source>
</reference>
<dbReference type="Proteomes" id="UP000251197">
    <property type="component" value="Unassembled WGS sequence"/>
</dbReference>
<dbReference type="InterPro" id="IPR009767">
    <property type="entry name" value="DNA_helicase_TraI_C"/>
</dbReference>
<protein>
    <submittedName>
        <fullName evidence="3">Multifunctional conjugation protein TraI</fullName>
    </submittedName>
</protein>
<dbReference type="GO" id="GO:0016818">
    <property type="term" value="F:hydrolase activity, acting on acid anhydrides, in phosphorus-containing anhydrides"/>
    <property type="evidence" value="ECO:0007669"/>
    <property type="project" value="InterPro"/>
</dbReference>
<evidence type="ECO:0000256" key="1">
    <source>
        <dbReference type="SAM" id="MobiDB-lite"/>
    </source>
</evidence>
<proteinExistence type="predicted"/>
<gene>
    <name evidence="3" type="primary">traI</name>
    <name evidence="3" type="ORF">NCTC12120_05331</name>
</gene>